<evidence type="ECO:0000256" key="1">
    <source>
        <dbReference type="SAM" id="Phobius"/>
    </source>
</evidence>
<dbReference type="AlphaFoldDB" id="A0A0B7HK80"/>
<keyword evidence="1" id="KW-1133">Transmembrane helix</keyword>
<dbReference type="EMBL" id="CDOG01000023">
    <property type="protein sequence ID" value="CEN37948.1"/>
    <property type="molecule type" value="Genomic_DNA"/>
</dbReference>
<gene>
    <name evidence="2" type="ORF">CCYN74_30022</name>
</gene>
<organism evidence="2 3">
    <name type="scientific">Capnocytophaga cynodegmi</name>
    <dbReference type="NCBI Taxonomy" id="28189"/>
    <lineage>
        <taxon>Bacteria</taxon>
        <taxon>Pseudomonadati</taxon>
        <taxon>Bacteroidota</taxon>
        <taxon>Flavobacteriia</taxon>
        <taxon>Flavobacteriales</taxon>
        <taxon>Flavobacteriaceae</taxon>
        <taxon>Capnocytophaga</taxon>
    </lineage>
</organism>
<dbReference type="RefSeq" id="WP_018278187.1">
    <property type="nucleotide sequence ID" value="NZ_CDOF01000026.1"/>
</dbReference>
<sequence>MKTIVLHSTKSPMFRYRDGKIFIDGSSYQNYYGNERKVFQVPDQSKTISVTIGRFTSNEFDISKLQEYNINVFSKISNFWLFLSYLIYLLVMFSLFFDLPKIYRYVGILVLIPTIFVLFIEFFKRKGLVVLKSKE</sequence>
<reference evidence="2 3" key="1">
    <citation type="submission" date="2015-01" db="EMBL/GenBank/DDBJ databases">
        <authorList>
            <person name="MANFREDI Pablo"/>
        </authorList>
    </citation>
    <scope>NUCLEOTIDE SEQUENCE [LARGE SCALE GENOMIC DNA]</scope>
    <source>
        <strain evidence="2 3">Ccy74</strain>
    </source>
</reference>
<keyword evidence="1" id="KW-0812">Transmembrane</keyword>
<evidence type="ECO:0000313" key="2">
    <source>
        <dbReference type="EMBL" id="CEN37948.1"/>
    </source>
</evidence>
<name>A0A0B7HK80_9FLAO</name>
<protein>
    <submittedName>
        <fullName evidence="2">Uncharacterized protein</fullName>
    </submittedName>
</protein>
<evidence type="ECO:0000313" key="3">
    <source>
        <dbReference type="Proteomes" id="UP000038083"/>
    </source>
</evidence>
<accession>A0A0B7HK80</accession>
<dbReference type="Proteomes" id="UP000038083">
    <property type="component" value="Unassembled WGS sequence"/>
</dbReference>
<feature type="transmembrane region" description="Helical" evidence="1">
    <location>
        <begin position="102"/>
        <end position="123"/>
    </location>
</feature>
<keyword evidence="1" id="KW-0472">Membrane</keyword>
<feature type="transmembrane region" description="Helical" evidence="1">
    <location>
        <begin position="79"/>
        <end position="96"/>
    </location>
</feature>
<proteinExistence type="predicted"/>